<proteinExistence type="predicted"/>
<evidence type="ECO:0000313" key="2">
    <source>
        <dbReference type="Proteomes" id="UP001432322"/>
    </source>
</evidence>
<reference evidence="1" key="1">
    <citation type="submission" date="2023-10" db="EMBL/GenBank/DDBJ databases">
        <title>Genome assembly of Pristionchus species.</title>
        <authorList>
            <person name="Yoshida K."/>
            <person name="Sommer R.J."/>
        </authorList>
    </citation>
    <scope>NUCLEOTIDE SEQUENCE</scope>
    <source>
        <strain evidence="1">RS5133</strain>
    </source>
</reference>
<accession>A0AAV5X3U7</accession>
<name>A0AAV5X3U7_9BILA</name>
<dbReference type="AlphaFoldDB" id="A0AAV5X3U7"/>
<protein>
    <submittedName>
        <fullName evidence="1">Uncharacterized protein</fullName>
    </submittedName>
</protein>
<comment type="caution">
    <text evidence="1">The sequence shown here is derived from an EMBL/GenBank/DDBJ whole genome shotgun (WGS) entry which is preliminary data.</text>
</comment>
<feature type="non-terminal residue" evidence="1">
    <location>
        <position position="1"/>
    </location>
</feature>
<organism evidence="1 2">
    <name type="scientific">Pristionchus fissidentatus</name>
    <dbReference type="NCBI Taxonomy" id="1538716"/>
    <lineage>
        <taxon>Eukaryota</taxon>
        <taxon>Metazoa</taxon>
        <taxon>Ecdysozoa</taxon>
        <taxon>Nematoda</taxon>
        <taxon>Chromadorea</taxon>
        <taxon>Rhabditida</taxon>
        <taxon>Rhabditina</taxon>
        <taxon>Diplogasteromorpha</taxon>
        <taxon>Diplogasteroidea</taxon>
        <taxon>Neodiplogasteridae</taxon>
        <taxon>Pristionchus</taxon>
    </lineage>
</organism>
<keyword evidence="2" id="KW-1185">Reference proteome</keyword>
<dbReference type="Proteomes" id="UP001432322">
    <property type="component" value="Unassembled WGS sequence"/>
</dbReference>
<gene>
    <name evidence="1" type="ORF">PFISCL1PPCAC_27981</name>
</gene>
<dbReference type="EMBL" id="BTSY01000007">
    <property type="protein sequence ID" value="GMT36684.1"/>
    <property type="molecule type" value="Genomic_DNA"/>
</dbReference>
<sequence length="272" mass="29560">VFYVVDADAPNTKVVVAAPTEKMGIAVHETPRYVTFLSSFDAVEFSGFAGTFPAGYPKIYATGKEVMGQPCNPVYEARSQRNAERSWPAIYSPVTTVDFGYEGVHSVSVTQKTGRTVDPMKNGGASVVYMSPGYIGCPFTQNQAYFSRMNSIEDAFGVKSETNALDFVDSYTSITPNEIVHLNINQQIFDMEGTSQVPFKKHLDAPSFAVAISWARRTPGASFALQLDFGVGAVEMQPTTKTTTTTQISTTSSGRSLIALPTLFIILISLIR</sequence>
<evidence type="ECO:0000313" key="1">
    <source>
        <dbReference type="EMBL" id="GMT36684.1"/>
    </source>
</evidence>